<dbReference type="InterPro" id="IPR016024">
    <property type="entry name" value="ARM-type_fold"/>
</dbReference>
<organism evidence="2 3">
    <name type="scientific">Takifugu bimaculatus</name>
    <dbReference type="NCBI Taxonomy" id="433685"/>
    <lineage>
        <taxon>Eukaryota</taxon>
        <taxon>Metazoa</taxon>
        <taxon>Chordata</taxon>
        <taxon>Craniata</taxon>
        <taxon>Vertebrata</taxon>
        <taxon>Euteleostomi</taxon>
        <taxon>Actinopterygii</taxon>
        <taxon>Neopterygii</taxon>
        <taxon>Teleostei</taxon>
        <taxon>Neoteleostei</taxon>
        <taxon>Acanthomorphata</taxon>
        <taxon>Eupercaria</taxon>
        <taxon>Tetraodontiformes</taxon>
        <taxon>Tetradontoidea</taxon>
        <taxon>Tetraodontidae</taxon>
        <taxon>Takifugu</taxon>
    </lineage>
</organism>
<comment type="caution">
    <text evidence="2">The sequence shown here is derived from an EMBL/GenBank/DDBJ whole genome shotgun (WGS) entry which is preliminary data.</text>
</comment>
<dbReference type="Pfam" id="PF24181">
    <property type="entry name" value="TPR_TTI1_C"/>
    <property type="match status" value="1"/>
</dbReference>
<keyword evidence="3" id="KW-1185">Reference proteome</keyword>
<evidence type="ECO:0000259" key="1">
    <source>
        <dbReference type="Pfam" id="PF24181"/>
    </source>
</evidence>
<dbReference type="AlphaFoldDB" id="A0A4Z2B248"/>
<accession>A0A4Z2B248</accession>
<dbReference type="SUPFAM" id="SSF48371">
    <property type="entry name" value="ARM repeat"/>
    <property type="match status" value="1"/>
</dbReference>
<dbReference type="PANTHER" id="PTHR18460">
    <property type="entry name" value="TEL2 INTERACTING PROTEIN 1 TTI1 FAMILY MEMBER"/>
    <property type="match status" value="1"/>
</dbReference>
<reference evidence="2 3" key="1">
    <citation type="submission" date="2019-04" db="EMBL/GenBank/DDBJ databases">
        <title>The sequence and de novo assembly of Takifugu bimaculatus genome using PacBio and Hi-C technologies.</title>
        <authorList>
            <person name="Xu P."/>
            <person name="Liu B."/>
            <person name="Zhou Z."/>
        </authorList>
    </citation>
    <scope>NUCLEOTIDE SEQUENCE [LARGE SCALE GENOMIC DNA]</scope>
    <source>
        <strain evidence="2">TB-2018</strain>
        <tissue evidence="2">Muscle</tissue>
    </source>
</reference>
<dbReference type="InterPro" id="IPR052587">
    <property type="entry name" value="TELO2-interacting_protein_1"/>
</dbReference>
<feature type="domain" description="TTI1 C-terminal TPR" evidence="1">
    <location>
        <begin position="1"/>
        <end position="177"/>
    </location>
</feature>
<evidence type="ECO:0000313" key="2">
    <source>
        <dbReference type="EMBL" id="TNM86411.1"/>
    </source>
</evidence>
<sequence>MERCIHLLSAPSLRLRLKVLDVLELCVRVLSEKENELLPMAHRCWPALVQRLTADDPLAVLRAFRVLCTLGETCGDFLGRRVSKEILPKLCSSLEHHAPVSAKAGPVYTHTMAYKLQLAVLQGLGSLCQRLDLGEKDLDVVCDTCLLYLSCRQPIRLQEASMSVFRHLIQVDPDSVWFTLAELHCPSPYVPPHPDLHPVKLSGMGRPRDEYSDNVLKLLREEFDSEMVGESVG</sequence>
<evidence type="ECO:0000313" key="3">
    <source>
        <dbReference type="Proteomes" id="UP000516260"/>
    </source>
</evidence>
<gene>
    <name evidence="2" type="ORF">fugu_006641</name>
</gene>
<dbReference type="InterPro" id="IPR011989">
    <property type="entry name" value="ARM-like"/>
</dbReference>
<dbReference type="Gene3D" id="1.25.10.10">
    <property type="entry name" value="Leucine-rich Repeat Variant"/>
    <property type="match status" value="1"/>
</dbReference>
<dbReference type="GO" id="GO:0005737">
    <property type="term" value="C:cytoplasm"/>
    <property type="evidence" value="ECO:0007669"/>
    <property type="project" value="TreeGrafter"/>
</dbReference>
<name>A0A4Z2B248_9TELE</name>
<dbReference type="PANTHER" id="PTHR18460:SF3">
    <property type="entry name" value="TELO2-INTERACTING PROTEIN 1 HOMOLOG"/>
    <property type="match status" value="1"/>
</dbReference>
<dbReference type="Proteomes" id="UP000516260">
    <property type="component" value="Chromosome 7"/>
</dbReference>
<dbReference type="EMBL" id="SWLE01000020">
    <property type="protein sequence ID" value="TNM86411.1"/>
    <property type="molecule type" value="Genomic_DNA"/>
</dbReference>
<protein>
    <recommendedName>
        <fullName evidence="1">TTI1 C-terminal TPR domain-containing protein</fullName>
    </recommendedName>
</protein>
<dbReference type="FunFam" id="1.25.10.10:FF:000229">
    <property type="entry name" value="TELO2-interacting protein 1 homolog"/>
    <property type="match status" value="1"/>
</dbReference>
<dbReference type="InterPro" id="IPR057567">
    <property type="entry name" value="TPR_TTI1_C"/>
</dbReference>
<proteinExistence type="predicted"/>